<evidence type="ECO:0000256" key="2">
    <source>
        <dbReference type="ARBA" id="ARBA00022737"/>
    </source>
</evidence>
<sequence>MPKLFNPLNPRHYLLLAYWIFFRPTALNSYFYQAAPNLHPQGGFGKFWRTWKVQAYRRLYLMFGATLLLLTILLGLIASFYNLATDQGHTASVNVVTPISSTQFISASTGSSFSSSTIKIWDLPTGAVSHALMAGNRGINAIAVSSDRTRIVSGGSNSELIVWDLKSGTKLKTLEGHRRWINDLVILGDGQRAISAAADQTLKIWQLDSGKALFTLEGHTNSVNDIVLTEDQKQVISASEDRTLKVWDISSGKEVKTLSGHQVGVNKVVILPGNKALSGSVDGILKVWDLASGKELRTLTGHTDSIQDIAVTPDGKLAISGSADRTLKVWDWQTGKLLHTLTGHQGWVNSVAVTPDGQQAISASSDHTLKVWNLQQGKELNTLKGHTEWVRTVQLTPDGQWAISGSGDARPKVWDWKSGQEIPLKSAENTIKLARIGFYVAMIFAIATGLFLIALILAIGMMAFGIAGSLFSILVLALGSTIVFTWLFVAADVVAVNPSFREVFGAMALDPQWINAGFAISLGLLFNVAFNLTGRKAIAPISSIALVFIVGIAIGALEATILSNSQIITRIRLNSGIKTGITVGLRFNLLVLIGAVRAIFYPIELAWSVYSSVQIFSKGGKGHPVEWDELQIFPLWGTQKYLYRRLQAFTAKGDPISGLRLIAEVASNPFQRVFAIQALHKFLHNAENDGKNYSPLHLIYAILTDPELKAFVSTPSSQQDWRILPSRQQLLLGELDQRWVDCSSDWIDRLISRIVWLKLRILIGFWWHHRTTPLTQFAGMLYEFLNHKDTEDTKDIRDYERIYDRLIDYPGGTEIALSFQAMATCLKVQELADMAEVVKAIEPLGNIPPGSRFDFFASQRGDTAPLWGDAIRPAVIQALIRLADIAKISMNQPTTDAVQKLSAIAYGMILLQELDTELIAQTNIPLPEKIILKKIIAHWRPLLTQATHQTLAQFNMF</sequence>
<keyword evidence="7" id="KW-1185">Reference proteome</keyword>
<dbReference type="Gene3D" id="2.130.10.10">
    <property type="entry name" value="YVTN repeat-like/Quinoprotein amine dehydrogenase"/>
    <property type="match status" value="3"/>
</dbReference>
<keyword evidence="2" id="KW-0677">Repeat</keyword>
<feature type="repeat" description="WD" evidence="3">
    <location>
        <begin position="132"/>
        <end position="173"/>
    </location>
</feature>
<dbReference type="EMBL" id="JACJSK010000008">
    <property type="protein sequence ID" value="MBD2543694.1"/>
    <property type="molecule type" value="Genomic_DNA"/>
</dbReference>
<dbReference type="Pfam" id="PF00400">
    <property type="entry name" value="WD40"/>
    <property type="match status" value="3"/>
</dbReference>
<evidence type="ECO:0000256" key="1">
    <source>
        <dbReference type="ARBA" id="ARBA00022574"/>
    </source>
</evidence>
<comment type="caution">
    <text evidence="6">The sequence shown here is derived from an EMBL/GenBank/DDBJ whole genome shotgun (WGS) entry which is preliminary data.</text>
</comment>
<dbReference type="PROSITE" id="PS00678">
    <property type="entry name" value="WD_REPEATS_1"/>
    <property type="match status" value="4"/>
</dbReference>
<dbReference type="PANTHER" id="PTHR19848">
    <property type="entry name" value="WD40 REPEAT PROTEIN"/>
    <property type="match status" value="1"/>
</dbReference>
<dbReference type="Pfam" id="PF23586">
    <property type="entry name" value="Beta-prop_NWD2_C"/>
    <property type="match status" value="1"/>
</dbReference>
<feature type="repeat" description="WD" evidence="3">
    <location>
        <begin position="258"/>
        <end position="298"/>
    </location>
</feature>
<feature type="repeat" description="WD" evidence="3">
    <location>
        <begin position="216"/>
        <end position="257"/>
    </location>
</feature>
<dbReference type="PROSITE" id="PS50294">
    <property type="entry name" value="WD_REPEATS_REGION"/>
    <property type="match status" value="6"/>
</dbReference>
<organism evidence="6 7">
    <name type="scientific">Planktothricoides raciborskii FACHB-1370</name>
    <dbReference type="NCBI Taxonomy" id="2949576"/>
    <lineage>
        <taxon>Bacteria</taxon>
        <taxon>Bacillati</taxon>
        <taxon>Cyanobacteriota</taxon>
        <taxon>Cyanophyceae</taxon>
        <taxon>Oscillatoriophycideae</taxon>
        <taxon>Oscillatoriales</taxon>
        <taxon>Oscillatoriaceae</taxon>
        <taxon>Planktothricoides</taxon>
    </lineage>
</organism>
<dbReference type="InterPro" id="IPR056534">
    <property type="entry name" value="Beta-prop_NWD2_C"/>
</dbReference>
<dbReference type="InterPro" id="IPR015943">
    <property type="entry name" value="WD40/YVTN_repeat-like_dom_sf"/>
</dbReference>
<feature type="repeat" description="WD" evidence="3">
    <location>
        <begin position="383"/>
        <end position="424"/>
    </location>
</feature>
<feature type="repeat" description="WD" evidence="3">
    <location>
        <begin position="299"/>
        <end position="340"/>
    </location>
</feature>
<feature type="transmembrane region" description="Helical" evidence="4">
    <location>
        <begin position="511"/>
        <end position="530"/>
    </location>
</feature>
<dbReference type="InterPro" id="IPR036322">
    <property type="entry name" value="WD40_repeat_dom_sf"/>
</dbReference>
<protein>
    <recommendedName>
        <fullName evidence="5">NWD2 C-terminal beta-propeller domain-containing protein</fullName>
    </recommendedName>
</protein>
<feature type="transmembrane region" description="Helical" evidence="4">
    <location>
        <begin position="537"/>
        <end position="557"/>
    </location>
</feature>
<keyword evidence="1 3" id="KW-0853">WD repeat</keyword>
<accession>A0ABR8EA22</accession>
<dbReference type="SMART" id="SM00320">
    <property type="entry name" value="WD40"/>
    <property type="match status" value="8"/>
</dbReference>
<feature type="transmembrane region" description="Helical" evidence="4">
    <location>
        <begin position="59"/>
        <end position="81"/>
    </location>
</feature>
<evidence type="ECO:0000313" key="7">
    <source>
        <dbReference type="Proteomes" id="UP000641954"/>
    </source>
</evidence>
<dbReference type="Proteomes" id="UP000641954">
    <property type="component" value="Unassembled WGS sequence"/>
</dbReference>
<feature type="transmembrane region" description="Helical" evidence="4">
    <location>
        <begin position="436"/>
        <end position="458"/>
    </location>
</feature>
<keyword evidence="4" id="KW-1133">Transmembrane helix</keyword>
<dbReference type="InterPro" id="IPR019775">
    <property type="entry name" value="WD40_repeat_CS"/>
</dbReference>
<evidence type="ECO:0000256" key="4">
    <source>
        <dbReference type="SAM" id="Phobius"/>
    </source>
</evidence>
<dbReference type="PROSITE" id="PS50082">
    <property type="entry name" value="WD_REPEATS_2"/>
    <property type="match status" value="7"/>
</dbReference>
<proteinExistence type="predicted"/>
<evidence type="ECO:0000256" key="3">
    <source>
        <dbReference type="PROSITE-ProRule" id="PRU00221"/>
    </source>
</evidence>
<evidence type="ECO:0000259" key="5">
    <source>
        <dbReference type="Pfam" id="PF23586"/>
    </source>
</evidence>
<dbReference type="PANTHER" id="PTHR19848:SF8">
    <property type="entry name" value="F-BOX AND WD REPEAT DOMAIN CONTAINING 7"/>
    <property type="match status" value="1"/>
</dbReference>
<gene>
    <name evidence="6" type="ORF">H6G72_07500</name>
</gene>
<feature type="transmembrane region" description="Helical" evidence="4">
    <location>
        <begin position="470"/>
        <end position="491"/>
    </location>
</feature>
<dbReference type="CDD" id="cd00200">
    <property type="entry name" value="WD40"/>
    <property type="match status" value="1"/>
</dbReference>
<evidence type="ECO:0000313" key="6">
    <source>
        <dbReference type="EMBL" id="MBD2543694.1"/>
    </source>
</evidence>
<feature type="domain" description="NWD2 C-terminal beta-propeller" evidence="5">
    <location>
        <begin position="109"/>
        <end position="273"/>
    </location>
</feature>
<dbReference type="InterPro" id="IPR001680">
    <property type="entry name" value="WD40_rpt"/>
</dbReference>
<keyword evidence="4" id="KW-0472">Membrane</keyword>
<feature type="transmembrane region" description="Helical" evidence="4">
    <location>
        <begin position="12"/>
        <end position="32"/>
    </location>
</feature>
<dbReference type="PRINTS" id="PR00320">
    <property type="entry name" value="GPROTEINBRPT"/>
</dbReference>
<name>A0ABR8EA22_9CYAN</name>
<dbReference type="InterPro" id="IPR020472">
    <property type="entry name" value="WD40_PAC1"/>
</dbReference>
<feature type="repeat" description="WD" evidence="3">
    <location>
        <begin position="174"/>
        <end position="215"/>
    </location>
</feature>
<reference evidence="6 7" key="1">
    <citation type="journal article" date="2020" name="ISME J.">
        <title>Comparative genomics reveals insights into cyanobacterial evolution and habitat adaptation.</title>
        <authorList>
            <person name="Chen M.Y."/>
            <person name="Teng W.K."/>
            <person name="Zhao L."/>
            <person name="Hu C.X."/>
            <person name="Zhou Y.K."/>
            <person name="Han B.P."/>
            <person name="Song L.R."/>
            <person name="Shu W.S."/>
        </authorList>
    </citation>
    <scope>NUCLEOTIDE SEQUENCE [LARGE SCALE GENOMIC DNA]</scope>
    <source>
        <strain evidence="6 7">FACHB-1370</strain>
    </source>
</reference>
<feature type="repeat" description="WD" evidence="3">
    <location>
        <begin position="341"/>
        <end position="382"/>
    </location>
</feature>
<keyword evidence="4" id="KW-0812">Transmembrane</keyword>
<dbReference type="RefSeq" id="WP_190877799.1">
    <property type="nucleotide sequence ID" value="NZ_JACJSK010000008.1"/>
</dbReference>
<dbReference type="SUPFAM" id="SSF50978">
    <property type="entry name" value="WD40 repeat-like"/>
    <property type="match status" value="1"/>
</dbReference>